<keyword evidence="4" id="KW-1185">Reference proteome</keyword>
<name>A0A5C0VFI4_9SPHI</name>
<dbReference type="InterPro" id="IPR025381">
    <property type="entry name" value="DUF4296"/>
</dbReference>
<keyword evidence="1" id="KW-0732">Signal</keyword>
<feature type="chain" id="PRO_5022672257" evidence="1">
    <location>
        <begin position="24"/>
        <end position="184"/>
    </location>
</feature>
<dbReference type="AlphaFoldDB" id="A0A5C0VFI4"/>
<reference evidence="3 4" key="1">
    <citation type="submission" date="2019-08" db="EMBL/GenBank/DDBJ databases">
        <title>Pedobacter sp. nov., isolated from Han river, South Korea.</title>
        <authorList>
            <person name="Lee D.-H."/>
            <person name="Kim Y.-S."/>
            <person name="Hwang E.-M."/>
            <person name="Le Tran T.C."/>
            <person name="Cha C.-J."/>
        </authorList>
    </citation>
    <scope>NUCLEOTIDE SEQUENCE [LARGE SCALE GENOMIC DNA]</scope>
    <source>
        <strain evidence="3 4">CJ43</strain>
    </source>
</reference>
<protein>
    <submittedName>
        <fullName evidence="3">DUF4296 domain-containing protein</fullName>
    </submittedName>
</protein>
<gene>
    <name evidence="3" type="ORF">FYC62_07355</name>
</gene>
<dbReference type="PROSITE" id="PS51257">
    <property type="entry name" value="PROKAR_LIPOPROTEIN"/>
    <property type="match status" value="1"/>
</dbReference>
<dbReference type="EMBL" id="CP043329">
    <property type="protein sequence ID" value="QEK51498.1"/>
    <property type="molecule type" value="Genomic_DNA"/>
</dbReference>
<evidence type="ECO:0000259" key="2">
    <source>
        <dbReference type="Pfam" id="PF14129"/>
    </source>
</evidence>
<sequence length="184" mass="21573">MVKIRMKKLLALFCALIFFTACNNDDKPDNLIEKDEMANLLIDMHLSDAALDVKFSQDSLLIFAKDRYNYVFKKHEIDSAKFSISLKYYGKNTDQIKEIYKVVEDSLLRMQDKINKEQLRTLRLPLKFVDSLNHTIISSSLIYKLKKDSVAKIEDLNKGIIRKEIKEIERQTQDSLRVRRTPIN</sequence>
<proteinExistence type="predicted"/>
<evidence type="ECO:0000313" key="4">
    <source>
        <dbReference type="Proteomes" id="UP000323653"/>
    </source>
</evidence>
<dbReference type="KEGG" id="pej:FYC62_07355"/>
<organism evidence="3 4">
    <name type="scientific">Pedobacter aquae</name>
    <dbReference type="NCBI Taxonomy" id="2605747"/>
    <lineage>
        <taxon>Bacteria</taxon>
        <taxon>Pseudomonadati</taxon>
        <taxon>Bacteroidota</taxon>
        <taxon>Sphingobacteriia</taxon>
        <taxon>Sphingobacteriales</taxon>
        <taxon>Sphingobacteriaceae</taxon>
        <taxon>Pedobacter</taxon>
    </lineage>
</organism>
<evidence type="ECO:0000313" key="3">
    <source>
        <dbReference type="EMBL" id="QEK51498.1"/>
    </source>
</evidence>
<feature type="signal peptide" evidence="1">
    <location>
        <begin position="1"/>
        <end position="23"/>
    </location>
</feature>
<dbReference type="Pfam" id="PF14129">
    <property type="entry name" value="DUF4296"/>
    <property type="match status" value="1"/>
</dbReference>
<dbReference type="Proteomes" id="UP000323653">
    <property type="component" value="Chromosome"/>
</dbReference>
<accession>A0A5C0VFI4</accession>
<feature type="domain" description="DUF4296" evidence="2">
    <location>
        <begin position="28"/>
        <end position="111"/>
    </location>
</feature>
<evidence type="ECO:0000256" key="1">
    <source>
        <dbReference type="SAM" id="SignalP"/>
    </source>
</evidence>